<feature type="domain" description="Glycosyltransferase 2-like" evidence="1">
    <location>
        <begin position="649"/>
        <end position="792"/>
    </location>
</feature>
<accession>A0A3N0UU52</accession>
<sequence>MSTFACSKRACSKRGCMKHSTSNEQVSWWAASSRTAVWLAQQGWRRVVAYPLIATAINRLRFVFLPAYWRALMPVRHRHQHDTDKLVFQLGRPALWRGGGRWYWCWMHSHADLLATLHYQRHGHADIHIELTLVAGSQRVPLYIPHACSGLYLHLPQTTPSAGLRLRWQRPLDSVNEASAIPRALQLEYEKLNWLNGNVRDLQPVRELTTSGIAGFRWQTDGGPAIFDIPHIVRVAKVGWHMVELQIFSNRRHADAALFLDMGDGYAAEPDLVLPFRNGSMVKRLCFLHQRPRGARLVAIDGDASFSIRHLHFSPIPAFFAYDRMCLRLSKQSRQFQQQPIAQVRRSVRQLARQQGVPVRQLLTQLYDQTFPLSGRIGEQHHYADWISRVEALTIQRLQRPAVPATANLVWVLTVRADTAAAQLQATLHALQAQTYPHWTLLLHAEVAEQASTLVEWVKAQEDERIHCLAQPASWADLVPHTGSCWLGWLHAGDRLPVHALQQFAQAAQPGIALIYSDEDRLDDKNARCAPRFKPDWSPDLFLSQPYLGRAVLCRMQDPFALRAAASQYREADGWVLQHFAALPAQAVTHIPHVLYHAASESVGTPGREQALAAHFLAAGQHGVKVGPGSVAGAYRIQYPVPAPEPLVSLLIPTRDMLDILRICVDSILEKTRYQHFELVILDNQSVQAQTLDYFAQLQQQDARVRVLPYPYPFNYSALTNFGVNHAFGDIIGLINNDTEVISPDWLTEMVSQVLRPEIGCVGAKLYFDDDTLQHAGVILGIGGIAGHSHKYFHRSENGYCDRLQLVQNLSAVTAACLLVRKQVFNEVGGFNETALQVAYNDVDFCLRVGAAGYRNLWTPYAELYHHESKTRGREDTPDKLARFRREVDYMQKVWGDRLRNDPYYNPNLSLQIEDFSIR</sequence>
<comment type="caution">
    <text evidence="2">The sequence shown here is derived from an EMBL/GenBank/DDBJ whole genome shotgun (WGS) entry which is preliminary data.</text>
</comment>
<dbReference type="CDD" id="cd04186">
    <property type="entry name" value="GT_2_like_c"/>
    <property type="match status" value="1"/>
</dbReference>
<evidence type="ECO:0000259" key="1">
    <source>
        <dbReference type="Pfam" id="PF00535"/>
    </source>
</evidence>
<dbReference type="PANTHER" id="PTHR43179:SF7">
    <property type="entry name" value="RHAMNOSYLTRANSFERASE WBBL"/>
    <property type="match status" value="1"/>
</dbReference>
<dbReference type="GO" id="GO:0016740">
    <property type="term" value="F:transferase activity"/>
    <property type="evidence" value="ECO:0007669"/>
    <property type="project" value="UniProtKB-KW"/>
</dbReference>
<reference evidence="2 3" key="1">
    <citation type="submission" date="2018-10" db="EMBL/GenBank/DDBJ databases">
        <authorList>
            <person name="Chen W.-M."/>
        </authorList>
    </citation>
    <scope>NUCLEOTIDE SEQUENCE [LARGE SCALE GENOMIC DNA]</scope>
    <source>
        <strain evidence="2 3">H-5</strain>
    </source>
</reference>
<proteinExistence type="predicted"/>
<evidence type="ECO:0000313" key="3">
    <source>
        <dbReference type="Proteomes" id="UP000275137"/>
    </source>
</evidence>
<organism evidence="2 3">
    <name type="scientific">Pseudomethylobacillus aquaticus</name>
    <dbReference type="NCBI Taxonomy" id="2676064"/>
    <lineage>
        <taxon>Bacteria</taxon>
        <taxon>Pseudomonadati</taxon>
        <taxon>Pseudomonadota</taxon>
        <taxon>Betaproteobacteria</taxon>
        <taxon>Nitrosomonadales</taxon>
        <taxon>Methylophilaceae</taxon>
        <taxon>Pseudomethylobacillus</taxon>
    </lineage>
</organism>
<dbReference type="InterPro" id="IPR029044">
    <property type="entry name" value="Nucleotide-diphossugar_trans"/>
</dbReference>
<keyword evidence="2" id="KW-0808">Transferase</keyword>
<dbReference type="Proteomes" id="UP000275137">
    <property type="component" value="Unassembled WGS sequence"/>
</dbReference>
<protein>
    <submittedName>
        <fullName evidence="2">Glycosyltransferase</fullName>
    </submittedName>
</protein>
<gene>
    <name evidence="2" type="ORF">ED236_11810</name>
</gene>
<dbReference type="Gene3D" id="3.90.550.10">
    <property type="entry name" value="Spore Coat Polysaccharide Biosynthesis Protein SpsA, Chain A"/>
    <property type="match status" value="1"/>
</dbReference>
<dbReference type="InterPro" id="IPR001173">
    <property type="entry name" value="Glyco_trans_2-like"/>
</dbReference>
<evidence type="ECO:0000313" key="2">
    <source>
        <dbReference type="EMBL" id="ROH84077.1"/>
    </source>
</evidence>
<dbReference type="PANTHER" id="PTHR43179">
    <property type="entry name" value="RHAMNOSYLTRANSFERASE WBBL"/>
    <property type="match status" value="1"/>
</dbReference>
<dbReference type="EMBL" id="RJVP01000008">
    <property type="protein sequence ID" value="ROH84077.1"/>
    <property type="molecule type" value="Genomic_DNA"/>
</dbReference>
<keyword evidence="3" id="KW-1185">Reference proteome</keyword>
<dbReference type="SUPFAM" id="SSF53448">
    <property type="entry name" value="Nucleotide-diphospho-sugar transferases"/>
    <property type="match status" value="1"/>
</dbReference>
<dbReference type="Pfam" id="PF00535">
    <property type="entry name" value="Glycos_transf_2"/>
    <property type="match status" value="1"/>
</dbReference>
<name>A0A3N0UU52_9PROT</name>
<dbReference type="AlphaFoldDB" id="A0A3N0UU52"/>